<dbReference type="OrthoDB" id="3219769at2759"/>
<evidence type="ECO:0000256" key="1">
    <source>
        <dbReference type="SAM" id="MobiDB-lite"/>
    </source>
</evidence>
<dbReference type="Proteomes" id="UP000714275">
    <property type="component" value="Unassembled WGS sequence"/>
</dbReference>
<feature type="compositionally biased region" description="Polar residues" evidence="1">
    <location>
        <begin position="14"/>
        <end position="34"/>
    </location>
</feature>
<evidence type="ECO:0008006" key="4">
    <source>
        <dbReference type="Google" id="ProtNLM"/>
    </source>
</evidence>
<accession>A0A9P7D3M8</accession>
<gene>
    <name evidence="2" type="ORF">EV702DRAFT_1215883</name>
</gene>
<name>A0A9P7D3M8_9AGAM</name>
<dbReference type="EMBL" id="JABBWD010000013">
    <property type="protein sequence ID" value="KAG1779025.1"/>
    <property type="molecule type" value="Genomic_DNA"/>
</dbReference>
<dbReference type="AlphaFoldDB" id="A0A9P7D3M8"/>
<reference evidence="2" key="1">
    <citation type="journal article" date="2020" name="New Phytol.">
        <title>Comparative genomics reveals dynamic genome evolution in host specialist ectomycorrhizal fungi.</title>
        <authorList>
            <person name="Lofgren L.A."/>
            <person name="Nguyen N.H."/>
            <person name="Vilgalys R."/>
            <person name="Ruytinx J."/>
            <person name="Liao H.L."/>
            <person name="Branco S."/>
            <person name="Kuo A."/>
            <person name="LaButti K."/>
            <person name="Lipzen A."/>
            <person name="Andreopoulos W."/>
            <person name="Pangilinan J."/>
            <person name="Riley R."/>
            <person name="Hundley H."/>
            <person name="Na H."/>
            <person name="Barry K."/>
            <person name="Grigoriev I.V."/>
            <person name="Stajich J.E."/>
            <person name="Kennedy P.G."/>
        </authorList>
    </citation>
    <scope>NUCLEOTIDE SEQUENCE</scope>
    <source>
        <strain evidence="2">DOB743</strain>
    </source>
</reference>
<dbReference type="SUPFAM" id="SSF52047">
    <property type="entry name" value="RNI-like"/>
    <property type="match status" value="1"/>
</dbReference>
<dbReference type="Gene3D" id="3.80.10.10">
    <property type="entry name" value="Ribonuclease Inhibitor"/>
    <property type="match status" value="1"/>
</dbReference>
<feature type="region of interest" description="Disordered" evidence="1">
    <location>
        <begin position="13"/>
        <end position="35"/>
    </location>
</feature>
<keyword evidence="3" id="KW-1185">Reference proteome</keyword>
<dbReference type="InterPro" id="IPR032675">
    <property type="entry name" value="LRR_dom_sf"/>
</dbReference>
<dbReference type="Gene3D" id="1.20.1280.50">
    <property type="match status" value="1"/>
</dbReference>
<comment type="caution">
    <text evidence="2">The sequence shown here is derived from an EMBL/GenBank/DDBJ whole genome shotgun (WGS) entry which is preliminary data.</text>
</comment>
<protein>
    <recommendedName>
        <fullName evidence="4">F-box domain-containing protein</fullName>
    </recommendedName>
</protein>
<proteinExistence type="predicted"/>
<sequence length="531" mass="60124">MMARRWTIPRNKVSMPNNELSRSLTMSRPSQRTYQPGFDKERFQALHSEAAHLERKEIELVSQISALSEALVSVRSTLSTTRMRANECAKRISPAARVPDETLLAIFKEAVSSQDVRSRTRVESAISRVSHRWRRIALHTPWLWTWVCVTPDADKRDMQLHLLRSAALPLDVEIWGWWDYRDSFTRPHHFEHTLAAVLPSASRWRRIKIGASCDTLLTSLSFILRTVGPLDALQQVAFKAQQPGQIFPTTLLMGKSAPNLRSIDVENIVLTARSPCLHNHDFDCFIGVTHLTLRLHEGDARTLKTTTELQGFRALLLRMPSLVSLSLYGELVCVKSATSLEDQGNITLPRLQTLILHPNTVRPRYLRNLIAMVNAPGLRHFELVYPDSFTQGQDISDLLLKKGCEQPIPRFPLVERLVLNNAANITSAAAFIRAFPGVDQLTISGADVGIFNLPIWEVTGGSWRTISRLILRPSQRDRLTTVVDWLNVMTSNGELQAPLVQGPITDCPTMLHLYEELKRYTQIELLDMDSK</sequence>
<organism evidence="2 3">
    <name type="scientific">Suillus placidus</name>
    <dbReference type="NCBI Taxonomy" id="48579"/>
    <lineage>
        <taxon>Eukaryota</taxon>
        <taxon>Fungi</taxon>
        <taxon>Dikarya</taxon>
        <taxon>Basidiomycota</taxon>
        <taxon>Agaricomycotina</taxon>
        <taxon>Agaricomycetes</taxon>
        <taxon>Agaricomycetidae</taxon>
        <taxon>Boletales</taxon>
        <taxon>Suillineae</taxon>
        <taxon>Suillaceae</taxon>
        <taxon>Suillus</taxon>
    </lineage>
</organism>
<evidence type="ECO:0000313" key="3">
    <source>
        <dbReference type="Proteomes" id="UP000714275"/>
    </source>
</evidence>
<evidence type="ECO:0000313" key="2">
    <source>
        <dbReference type="EMBL" id="KAG1779025.1"/>
    </source>
</evidence>